<feature type="domain" description="F-box" evidence="2">
    <location>
        <begin position="44"/>
        <end position="90"/>
    </location>
</feature>
<keyword evidence="4" id="KW-1185">Reference proteome</keyword>
<sequence length="492" mass="55213">KACKQKAEANPDQSLTPTDAQEAAAAAAAQTLDEDDAAIALPTMSAMDRLPMELLAEILRRLPPRGIATCRAVRKGWRAAVDSNGLMLAVEHRVPHHVGGIIINFSYEDRPYFFPCGAGPTGIGLNATALDFMIPPEVETGRGIVLDHRNGLLLYEGEYALYVCNPATRRWAELPPLPSYRPGAYYLLFDPTESLHYSVFFFPEPNKHDQSMEWPPSSYMVKVYCSRSGQWDDMTFVREGGATTVAMWADRINERKRHAVYWRGAFYLHCPTGFIIRFSLEKKTSVVIRSPEVAVMPNITVCEPEMHLGKSKHGVYCTTIYGSQLQAWVLLEESKPCLVHEWELKCHFGLIPSFKRCYTRAQGLGDGEDNELGDGEDNEFGDGEDNEWDSSGESHADDSGEEEEAEELDEDMEQHIIFNNGIRFIGYHPNKEIAFLVTRSLYGFAYYLGTSKLRYLGSLYPDGCSNPQYLALHKSFIYTPCMDDVLPTCNGP</sequence>
<reference evidence="3" key="4">
    <citation type="submission" date="2019-03" db="UniProtKB">
        <authorList>
            <consortium name="EnsemblPlants"/>
        </authorList>
    </citation>
    <scope>IDENTIFICATION</scope>
</reference>
<feature type="compositionally biased region" description="Acidic residues" evidence="1">
    <location>
        <begin position="366"/>
        <end position="390"/>
    </location>
</feature>
<accession>A0A453J8U2</accession>
<name>A0A453J8U2_AEGTS</name>
<dbReference type="PANTHER" id="PTHR34591:SF61">
    <property type="entry name" value="F-BOX DOMAIN-CONTAINING PROTEIN"/>
    <property type="match status" value="1"/>
</dbReference>
<dbReference type="EnsemblPlants" id="AET4Gv20835700.1">
    <property type="protein sequence ID" value="AET4Gv20835700.1"/>
    <property type="gene ID" value="AET4Gv20835700"/>
</dbReference>
<proteinExistence type="predicted"/>
<protein>
    <recommendedName>
        <fullName evidence="2">F-box domain-containing protein</fullName>
    </recommendedName>
</protein>
<feature type="compositionally biased region" description="Acidic residues" evidence="1">
    <location>
        <begin position="399"/>
        <end position="409"/>
    </location>
</feature>
<evidence type="ECO:0000256" key="1">
    <source>
        <dbReference type="SAM" id="MobiDB-lite"/>
    </source>
</evidence>
<dbReference type="PROSITE" id="PS50181">
    <property type="entry name" value="FBOX"/>
    <property type="match status" value="1"/>
</dbReference>
<dbReference type="SMART" id="SM00256">
    <property type="entry name" value="FBOX"/>
    <property type="match status" value="1"/>
</dbReference>
<dbReference type="InterPro" id="IPR036047">
    <property type="entry name" value="F-box-like_dom_sf"/>
</dbReference>
<organism evidence="3 4">
    <name type="scientific">Aegilops tauschii subsp. strangulata</name>
    <name type="common">Goatgrass</name>
    <dbReference type="NCBI Taxonomy" id="200361"/>
    <lineage>
        <taxon>Eukaryota</taxon>
        <taxon>Viridiplantae</taxon>
        <taxon>Streptophyta</taxon>
        <taxon>Embryophyta</taxon>
        <taxon>Tracheophyta</taxon>
        <taxon>Spermatophyta</taxon>
        <taxon>Magnoliopsida</taxon>
        <taxon>Liliopsida</taxon>
        <taxon>Poales</taxon>
        <taxon>Poaceae</taxon>
        <taxon>BOP clade</taxon>
        <taxon>Pooideae</taxon>
        <taxon>Triticodae</taxon>
        <taxon>Triticeae</taxon>
        <taxon>Triticinae</taxon>
        <taxon>Aegilops</taxon>
    </lineage>
</organism>
<reference evidence="4" key="2">
    <citation type="journal article" date="2017" name="Nat. Plants">
        <title>The Aegilops tauschii genome reveals multiple impacts of transposons.</title>
        <authorList>
            <person name="Zhao G."/>
            <person name="Zou C."/>
            <person name="Li K."/>
            <person name="Wang K."/>
            <person name="Li T."/>
            <person name="Gao L."/>
            <person name="Zhang X."/>
            <person name="Wang H."/>
            <person name="Yang Z."/>
            <person name="Liu X."/>
            <person name="Jiang W."/>
            <person name="Mao L."/>
            <person name="Kong X."/>
            <person name="Jiao Y."/>
            <person name="Jia J."/>
        </authorList>
    </citation>
    <scope>NUCLEOTIDE SEQUENCE [LARGE SCALE GENOMIC DNA]</scope>
    <source>
        <strain evidence="4">cv. AL8/78</strain>
    </source>
</reference>
<feature type="region of interest" description="Disordered" evidence="1">
    <location>
        <begin position="366"/>
        <end position="409"/>
    </location>
</feature>
<evidence type="ECO:0000259" key="2">
    <source>
        <dbReference type="PROSITE" id="PS50181"/>
    </source>
</evidence>
<reference evidence="3" key="3">
    <citation type="journal article" date="2017" name="Nature">
        <title>Genome sequence of the progenitor of the wheat D genome Aegilops tauschii.</title>
        <authorList>
            <person name="Luo M.C."/>
            <person name="Gu Y.Q."/>
            <person name="Puiu D."/>
            <person name="Wang H."/>
            <person name="Twardziok S.O."/>
            <person name="Deal K.R."/>
            <person name="Huo N."/>
            <person name="Zhu T."/>
            <person name="Wang L."/>
            <person name="Wang Y."/>
            <person name="McGuire P.E."/>
            <person name="Liu S."/>
            <person name="Long H."/>
            <person name="Ramasamy R.K."/>
            <person name="Rodriguez J.C."/>
            <person name="Van S.L."/>
            <person name="Yuan L."/>
            <person name="Wang Z."/>
            <person name="Xia Z."/>
            <person name="Xiao L."/>
            <person name="Anderson O.D."/>
            <person name="Ouyang S."/>
            <person name="Liang Y."/>
            <person name="Zimin A.V."/>
            <person name="Pertea G."/>
            <person name="Qi P."/>
            <person name="Bennetzen J.L."/>
            <person name="Dai X."/>
            <person name="Dawson M.W."/>
            <person name="Muller H.G."/>
            <person name="Kugler K."/>
            <person name="Rivarola-Duarte L."/>
            <person name="Spannagl M."/>
            <person name="Mayer K.F.X."/>
            <person name="Lu F.H."/>
            <person name="Bevan M.W."/>
            <person name="Leroy P."/>
            <person name="Li P."/>
            <person name="You F.M."/>
            <person name="Sun Q."/>
            <person name="Liu Z."/>
            <person name="Lyons E."/>
            <person name="Wicker T."/>
            <person name="Salzberg S.L."/>
            <person name="Devos K.M."/>
            <person name="Dvorak J."/>
        </authorList>
    </citation>
    <scope>NUCLEOTIDE SEQUENCE [LARGE SCALE GENOMIC DNA]</scope>
    <source>
        <strain evidence="3">cv. AL8/78</strain>
    </source>
</reference>
<dbReference type="STRING" id="200361.A0A453J8U2"/>
<dbReference type="Proteomes" id="UP000015105">
    <property type="component" value="Chromosome 4D"/>
</dbReference>
<evidence type="ECO:0000313" key="3">
    <source>
        <dbReference type="EnsemblPlants" id="AET4Gv20835700.1"/>
    </source>
</evidence>
<dbReference type="InterPro" id="IPR001810">
    <property type="entry name" value="F-box_dom"/>
</dbReference>
<dbReference type="PANTHER" id="PTHR34591">
    <property type="entry name" value="OS03G0653100 PROTEIN-RELATED"/>
    <property type="match status" value="1"/>
</dbReference>
<dbReference type="Gene3D" id="1.20.1280.50">
    <property type="match status" value="1"/>
</dbReference>
<dbReference type="SUPFAM" id="SSF81383">
    <property type="entry name" value="F-box domain"/>
    <property type="match status" value="1"/>
</dbReference>
<reference evidence="3" key="5">
    <citation type="journal article" date="2021" name="G3 (Bethesda)">
        <title>Aegilops tauschii genome assembly Aet v5.0 features greater sequence contiguity and improved annotation.</title>
        <authorList>
            <person name="Wang L."/>
            <person name="Zhu T."/>
            <person name="Rodriguez J.C."/>
            <person name="Deal K.R."/>
            <person name="Dubcovsky J."/>
            <person name="McGuire P.E."/>
            <person name="Lux T."/>
            <person name="Spannagl M."/>
            <person name="Mayer K.F.X."/>
            <person name="Baldrich P."/>
            <person name="Meyers B.C."/>
            <person name="Huo N."/>
            <person name="Gu Y.Q."/>
            <person name="Zhou H."/>
            <person name="Devos K.M."/>
            <person name="Bennetzen J.L."/>
            <person name="Unver T."/>
            <person name="Budak H."/>
            <person name="Gulick P.J."/>
            <person name="Galiba G."/>
            <person name="Kalapos B."/>
            <person name="Nelson D.R."/>
            <person name="Li P."/>
            <person name="You F.M."/>
            <person name="Luo M.C."/>
            <person name="Dvorak J."/>
        </authorList>
    </citation>
    <scope>NUCLEOTIDE SEQUENCE [LARGE SCALE GENOMIC DNA]</scope>
    <source>
        <strain evidence="3">cv. AL8/78</strain>
    </source>
</reference>
<dbReference type="Pfam" id="PF12937">
    <property type="entry name" value="F-box-like"/>
    <property type="match status" value="1"/>
</dbReference>
<evidence type="ECO:0000313" key="4">
    <source>
        <dbReference type="Proteomes" id="UP000015105"/>
    </source>
</evidence>
<dbReference type="Gramene" id="AET4Gv20835700.1">
    <property type="protein sequence ID" value="AET4Gv20835700.1"/>
    <property type="gene ID" value="AET4Gv20835700"/>
</dbReference>
<feature type="region of interest" description="Disordered" evidence="1">
    <location>
        <begin position="1"/>
        <end position="23"/>
    </location>
</feature>
<reference evidence="4" key="1">
    <citation type="journal article" date="2014" name="Science">
        <title>Ancient hybridizations among the ancestral genomes of bread wheat.</title>
        <authorList>
            <consortium name="International Wheat Genome Sequencing Consortium,"/>
            <person name="Marcussen T."/>
            <person name="Sandve S.R."/>
            <person name="Heier L."/>
            <person name="Spannagl M."/>
            <person name="Pfeifer M."/>
            <person name="Jakobsen K.S."/>
            <person name="Wulff B.B."/>
            <person name="Steuernagel B."/>
            <person name="Mayer K.F."/>
            <person name="Olsen O.A."/>
        </authorList>
    </citation>
    <scope>NUCLEOTIDE SEQUENCE [LARGE SCALE GENOMIC DNA]</scope>
    <source>
        <strain evidence="4">cv. AL8/78</strain>
    </source>
</reference>
<dbReference type="AlphaFoldDB" id="A0A453J8U2"/>